<dbReference type="InterPro" id="IPR036179">
    <property type="entry name" value="Ig-like_dom_sf"/>
</dbReference>
<dbReference type="GO" id="GO:0031295">
    <property type="term" value="P:T cell costimulation"/>
    <property type="evidence" value="ECO:0007669"/>
    <property type="project" value="TreeGrafter"/>
</dbReference>
<dbReference type="InterPro" id="IPR013783">
    <property type="entry name" value="Ig-like_fold"/>
</dbReference>
<evidence type="ECO:0000256" key="4">
    <source>
        <dbReference type="ARBA" id="ARBA00022729"/>
    </source>
</evidence>
<dbReference type="GO" id="GO:0071222">
    <property type="term" value="P:cellular response to lipopolysaccharide"/>
    <property type="evidence" value="ECO:0007669"/>
    <property type="project" value="TreeGrafter"/>
</dbReference>
<evidence type="ECO:0000256" key="3">
    <source>
        <dbReference type="ARBA" id="ARBA00022692"/>
    </source>
</evidence>
<keyword evidence="7" id="KW-1015">Disulfide bond</keyword>
<dbReference type="GO" id="GO:0042130">
    <property type="term" value="P:negative regulation of T cell proliferation"/>
    <property type="evidence" value="ECO:0007669"/>
    <property type="project" value="TreeGrafter"/>
</dbReference>
<dbReference type="Gene3D" id="2.60.40.10">
    <property type="entry name" value="Immunoglobulins"/>
    <property type="match status" value="2"/>
</dbReference>
<evidence type="ECO:0000313" key="12">
    <source>
        <dbReference type="Ensembl" id="ENSAPEP00000004886.1"/>
    </source>
</evidence>
<keyword evidence="13" id="KW-1185">Reference proteome</keyword>
<keyword evidence="8" id="KW-0675">Receptor</keyword>
<dbReference type="GeneTree" id="ENSGT01050000244843"/>
<dbReference type="InterPro" id="IPR007110">
    <property type="entry name" value="Ig-like_dom"/>
</dbReference>
<dbReference type="GO" id="GO:0007166">
    <property type="term" value="P:cell surface receptor signaling pathway"/>
    <property type="evidence" value="ECO:0007669"/>
    <property type="project" value="TreeGrafter"/>
</dbReference>
<evidence type="ECO:0000256" key="5">
    <source>
        <dbReference type="ARBA" id="ARBA00022989"/>
    </source>
</evidence>
<reference evidence="12" key="2">
    <citation type="submission" date="2025-08" db="UniProtKB">
        <authorList>
            <consortium name="Ensembl"/>
        </authorList>
    </citation>
    <scope>IDENTIFICATION</scope>
</reference>
<dbReference type="PROSITE" id="PS50835">
    <property type="entry name" value="IG_LIKE"/>
    <property type="match status" value="1"/>
</dbReference>
<organism evidence="12 13">
    <name type="scientific">Amphiprion percula</name>
    <name type="common">Orange clownfish</name>
    <name type="synonym">Lutjanus percula</name>
    <dbReference type="NCBI Taxonomy" id="161767"/>
    <lineage>
        <taxon>Eukaryota</taxon>
        <taxon>Metazoa</taxon>
        <taxon>Chordata</taxon>
        <taxon>Craniata</taxon>
        <taxon>Vertebrata</taxon>
        <taxon>Euteleostomi</taxon>
        <taxon>Actinopterygii</taxon>
        <taxon>Neopterygii</taxon>
        <taxon>Teleostei</taxon>
        <taxon>Neoteleostei</taxon>
        <taxon>Acanthomorphata</taxon>
        <taxon>Ovalentaria</taxon>
        <taxon>Pomacentridae</taxon>
        <taxon>Amphiprion</taxon>
    </lineage>
</organism>
<dbReference type="PANTHER" id="PTHR25466:SF14">
    <property type="entry name" value="BUTYROPHILIN SUBFAMILY 2 MEMBER A2-LIKE-RELATED"/>
    <property type="match status" value="1"/>
</dbReference>
<dbReference type="InterPro" id="IPR013106">
    <property type="entry name" value="Ig_V-set"/>
</dbReference>
<evidence type="ECO:0000259" key="11">
    <source>
        <dbReference type="PROSITE" id="PS50835"/>
    </source>
</evidence>
<evidence type="ECO:0000256" key="8">
    <source>
        <dbReference type="ARBA" id="ARBA00023170"/>
    </source>
</evidence>
<keyword evidence="10" id="KW-0393">Immunoglobulin domain</keyword>
<dbReference type="InterPro" id="IPR013162">
    <property type="entry name" value="CD80_C2-set"/>
</dbReference>
<evidence type="ECO:0000256" key="10">
    <source>
        <dbReference type="ARBA" id="ARBA00023319"/>
    </source>
</evidence>
<sequence>MLYVIFFRFNKLVVSAVVFYSCLHFISEVCICCQKICKCQNQLASNTGENRCFSVDRTYFFKLLMFSVVFVRPVYVLKAVQNSFRNRTSLFKDQISTGNASLQLTGVKVQDEGTYQCCTSTMTENDNSFINVKVDAPVHDINIQQVENRITCSSGGIYPQPELTWSTTPPSNINLLNSTTVQQNEQQLYSISSSLILSPNDTDLLYSCTISTPTNRRRAAWRKLSEENISSQQSTHTLLTCFILVFFSSIISAPISGSTNVLPSLWNPFLVCFLCQEENSTRRLNNNEFT</sequence>
<dbReference type="GO" id="GO:0042102">
    <property type="term" value="P:positive regulation of T cell proliferation"/>
    <property type="evidence" value="ECO:0007669"/>
    <property type="project" value="TreeGrafter"/>
</dbReference>
<keyword evidence="9" id="KW-0325">Glycoprotein</keyword>
<dbReference type="SUPFAM" id="SSF48726">
    <property type="entry name" value="Immunoglobulin"/>
    <property type="match status" value="2"/>
</dbReference>
<dbReference type="PANTHER" id="PTHR25466">
    <property type="entry name" value="T-LYMPHOCYTE ACTIVATION ANTIGEN"/>
    <property type="match status" value="1"/>
</dbReference>
<keyword evidence="3" id="KW-0812">Transmembrane</keyword>
<dbReference type="STRING" id="161767.ENSAPEP00000004886"/>
<dbReference type="InterPro" id="IPR051713">
    <property type="entry name" value="T-cell_Activation_Regulation"/>
</dbReference>
<evidence type="ECO:0000256" key="2">
    <source>
        <dbReference type="ARBA" id="ARBA00022475"/>
    </source>
</evidence>
<reference evidence="12 13" key="1">
    <citation type="submission" date="2018-03" db="EMBL/GenBank/DDBJ databases">
        <title>Finding Nemo's genes: A chromosome-scale reference assembly of the genome of the orange clownfish Amphiprion percula.</title>
        <authorList>
            <person name="Lehmann R."/>
        </authorList>
    </citation>
    <scope>NUCLEOTIDE SEQUENCE</scope>
</reference>
<comment type="subcellular location">
    <subcellularLocation>
        <location evidence="1">Cell membrane</location>
        <topology evidence="1">Single-pass type I membrane protein</topology>
    </subcellularLocation>
</comment>
<evidence type="ECO:0000313" key="13">
    <source>
        <dbReference type="Proteomes" id="UP000265080"/>
    </source>
</evidence>
<name>A0A3P8RXQ1_AMPPE</name>
<dbReference type="Pfam" id="PF07686">
    <property type="entry name" value="V-set"/>
    <property type="match status" value="1"/>
</dbReference>
<accession>A0A3P8RXQ1</accession>
<dbReference type="GO" id="GO:0009897">
    <property type="term" value="C:external side of plasma membrane"/>
    <property type="evidence" value="ECO:0007669"/>
    <property type="project" value="TreeGrafter"/>
</dbReference>
<evidence type="ECO:0000256" key="9">
    <source>
        <dbReference type="ARBA" id="ARBA00023180"/>
    </source>
</evidence>
<keyword evidence="6" id="KW-0472">Membrane</keyword>
<keyword evidence="5" id="KW-1133">Transmembrane helix</keyword>
<dbReference type="AlphaFoldDB" id="A0A3P8RXQ1"/>
<evidence type="ECO:0000256" key="7">
    <source>
        <dbReference type="ARBA" id="ARBA00023157"/>
    </source>
</evidence>
<evidence type="ECO:0000256" key="6">
    <source>
        <dbReference type="ARBA" id="ARBA00023136"/>
    </source>
</evidence>
<proteinExistence type="predicted"/>
<keyword evidence="4" id="KW-0732">Signal</keyword>
<dbReference type="Proteomes" id="UP000265080">
    <property type="component" value="Chromosome 22"/>
</dbReference>
<dbReference type="Pfam" id="PF08205">
    <property type="entry name" value="C2-set_2"/>
    <property type="match status" value="1"/>
</dbReference>
<reference evidence="12" key="3">
    <citation type="submission" date="2025-09" db="UniProtKB">
        <authorList>
            <consortium name="Ensembl"/>
        </authorList>
    </citation>
    <scope>IDENTIFICATION</scope>
</reference>
<protein>
    <recommendedName>
        <fullName evidence="11">Ig-like domain-containing protein</fullName>
    </recommendedName>
</protein>
<feature type="domain" description="Ig-like" evidence="11">
    <location>
        <begin position="144"/>
        <end position="225"/>
    </location>
</feature>
<evidence type="ECO:0000256" key="1">
    <source>
        <dbReference type="ARBA" id="ARBA00004251"/>
    </source>
</evidence>
<dbReference type="GO" id="GO:0006955">
    <property type="term" value="P:immune response"/>
    <property type="evidence" value="ECO:0007669"/>
    <property type="project" value="TreeGrafter"/>
</dbReference>
<dbReference type="Ensembl" id="ENSAPET00000005012.1">
    <property type="protein sequence ID" value="ENSAPEP00000004886.1"/>
    <property type="gene ID" value="ENSAPEG00000003507.1"/>
</dbReference>
<keyword evidence="2" id="KW-1003">Cell membrane</keyword>